<dbReference type="GO" id="GO:0008270">
    <property type="term" value="F:zinc ion binding"/>
    <property type="evidence" value="ECO:0007669"/>
    <property type="project" value="InterPro"/>
</dbReference>
<dbReference type="PANTHER" id="PTHR38791">
    <property type="entry name" value="ZN(II)2CYS6 TRANSCRIPTION FACTOR (EUROFUNG)-RELATED-RELATED"/>
    <property type="match status" value="1"/>
</dbReference>
<dbReference type="SUPFAM" id="SSF57701">
    <property type="entry name" value="Zn2/Cys6 DNA-binding domain"/>
    <property type="match status" value="1"/>
</dbReference>
<feature type="region of interest" description="Disordered" evidence="2">
    <location>
        <begin position="85"/>
        <end position="109"/>
    </location>
</feature>
<dbReference type="CDD" id="cd00067">
    <property type="entry name" value="GAL4"/>
    <property type="match status" value="1"/>
</dbReference>
<dbReference type="PANTHER" id="PTHR38791:SF12">
    <property type="entry name" value="TRANSCRIPTION FACTOR DOMAIN-CONTAINING PROTEIN-RELATED"/>
    <property type="match status" value="1"/>
</dbReference>
<keyword evidence="5" id="KW-1185">Reference proteome</keyword>
<dbReference type="SMART" id="SM00066">
    <property type="entry name" value="GAL4"/>
    <property type="match status" value="1"/>
</dbReference>
<evidence type="ECO:0000256" key="1">
    <source>
        <dbReference type="ARBA" id="ARBA00023242"/>
    </source>
</evidence>
<evidence type="ECO:0000313" key="4">
    <source>
        <dbReference type="EMBL" id="GKT48145.1"/>
    </source>
</evidence>
<dbReference type="GeneID" id="73329128"/>
<name>A0AA37P9L3_9PEZI</name>
<dbReference type="RefSeq" id="XP_049130495.1">
    <property type="nucleotide sequence ID" value="XM_049274538.1"/>
</dbReference>
<dbReference type="Gene3D" id="4.10.240.10">
    <property type="entry name" value="Zn(2)-C6 fungal-type DNA-binding domain"/>
    <property type="match status" value="1"/>
</dbReference>
<reference evidence="4 5" key="1">
    <citation type="submission" date="2022-03" db="EMBL/GenBank/DDBJ databases">
        <title>Genome data of Colletotrichum spp.</title>
        <authorList>
            <person name="Utami Y.D."/>
            <person name="Hiruma K."/>
        </authorList>
    </citation>
    <scope>NUCLEOTIDE SEQUENCE [LARGE SCALE GENOMIC DNA]</scope>
    <source>
        <strain evidence="4 5">MAFF 239500</strain>
    </source>
</reference>
<dbReference type="PROSITE" id="PS50048">
    <property type="entry name" value="ZN2_CY6_FUNGAL_2"/>
    <property type="match status" value="1"/>
</dbReference>
<evidence type="ECO:0000256" key="2">
    <source>
        <dbReference type="SAM" id="MobiDB-lite"/>
    </source>
</evidence>
<dbReference type="InterPro" id="IPR036864">
    <property type="entry name" value="Zn2-C6_fun-type_DNA-bd_sf"/>
</dbReference>
<feature type="compositionally biased region" description="Polar residues" evidence="2">
    <location>
        <begin position="85"/>
        <end position="105"/>
    </location>
</feature>
<dbReference type="InterPro" id="IPR053175">
    <property type="entry name" value="DHMBA_Reg_Transcription_Factor"/>
</dbReference>
<gene>
    <name evidence="4" type="ORF">ColSpa_08326</name>
</gene>
<dbReference type="Proteomes" id="UP001055115">
    <property type="component" value="Unassembled WGS sequence"/>
</dbReference>
<dbReference type="GO" id="GO:0000981">
    <property type="term" value="F:DNA-binding transcription factor activity, RNA polymerase II-specific"/>
    <property type="evidence" value="ECO:0007669"/>
    <property type="project" value="InterPro"/>
</dbReference>
<sequence>MPNTGKPSPNCHLCRQRRVKCDLARPQCQRCVKYGVQCPGYRDDQDLRFQHTDAVSFGHRRGKRQQQIHPPSSPGALEVIALTPESTASPVSSQESGSPGYQSAGTPPLPVPRSVRQHWTAESIPLVIGLYSSLDFLPKLFKDVRQDHCLVLASHVFTRAYVINRFRPRMDQRELSVCLGNALASVQEAVKSPKVYAADSTIVAVWLLGNYEASLL</sequence>
<evidence type="ECO:0000259" key="3">
    <source>
        <dbReference type="PROSITE" id="PS50048"/>
    </source>
</evidence>
<comment type="caution">
    <text evidence="4">The sequence shown here is derived from an EMBL/GenBank/DDBJ whole genome shotgun (WGS) entry which is preliminary data.</text>
</comment>
<dbReference type="EMBL" id="BQXU01000022">
    <property type="protein sequence ID" value="GKT48145.1"/>
    <property type="molecule type" value="Genomic_DNA"/>
</dbReference>
<keyword evidence="1" id="KW-0539">Nucleus</keyword>
<evidence type="ECO:0000313" key="5">
    <source>
        <dbReference type="Proteomes" id="UP001055115"/>
    </source>
</evidence>
<feature type="domain" description="Zn(2)-C6 fungal-type" evidence="3">
    <location>
        <begin position="10"/>
        <end position="38"/>
    </location>
</feature>
<dbReference type="InterPro" id="IPR001138">
    <property type="entry name" value="Zn2Cys6_DnaBD"/>
</dbReference>
<accession>A0AA37P9L3</accession>
<dbReference type="Pfam" id="PF00172">
    <property type="entry name" value="Zn_clus"/>
    <property type="match status" value="1"/>
</dbReference>
<dbReference type="AlphaFoldDB" id="A0AA37P9L3"/>
<proteinExistence type="predicted"/>
<organism evidence="4 5">
    <name type="scientific">Colletotrichum spaethianum</name>
    <dbReference type="NCBI Taxonomy" id="700344"/>
    <lineage>
        <taxon>Eukaryota</taxon>
        <taxon>Fungi</taxon>
        <taxon>Dikarya</taxon>
        <taxon>Ascomycota</taxon>
        <taxon>Pezizomycotina</taxon>
        <taxon>Sordariomycetes</taxon>
        <taxon>Hypocreomycetidae</taxon>
        <taxon>Glomerellales</taxon>
        <taxon>Glomerellaceae</taxon>
        <taxon>Colletotrichum</taxon>
        <taxon>Colletotrichum spaethianum species complex</taxon>
    </lineage>
</organism>
<protein>
    <submittedName>
        <fullName evidence="4">Beauvericin cluster-specific repressor BEA4</fullName>
    </submittedName>
</protein>